<dbReference type="EMBL" id="KX685958">
    <property type="protein sequence ID" value="AST35783.1"/>
    <property type="molecule type" value="Genomic_RNA"/>
</dbReference>
<proteinExistence type="predicted"/>
<protein>
    <submittedName>
        <fullName evidence="1">p23</fullName>
    </submittedName>
</protein>
<reference evidence="1" key="1">
    <citation type="submission" date="2016-08" db="EMBL/GenBank/DDBJ databases">
        <authorList>
            <person name="Seilhamer J.J."/>
        </authorList>
    </citation>
    <scope>NUCLEOTIDE SEQUENCE</scope>
    <source>
        <strain evidence="1">LCV-NJ</strain>
    </source>
</reference>
<accession>A0A223HBN9</accession>
<sequence length="197" mass="22712">MSSHYASCDCATLHVDGTFQLYKNVMMLIRKIINVANNLKTGQTFNNFCCIDTCSRLLTVSKVEDVVDIDLLLIGLEVTKGYTESKVLVEKCFKSVHKAIKIREDLLLLHVFFSTYMEMLVCGSFSPRKGKNTMPFMFPDSNMIFVFHNDMLLTYDRDYDCDLREEGNNYLRLGVIKIMSEPFRSDLFASLNWLTFS</sequence>
<organism evidence="1">
    <name type="scientific">Lettuce chlorosis virus</name>
    <dbReference type="NCBI Taxonomy" id="642478"/>
    <lineage>
        <taxon>Viruses</taxon>
        <taxon>Riboviria</taxon>
        <taxon>Orthornavirae</taxon>
        <taxon>Kitrinoviricota</taxon>
        <taxon>Alsuviricetes</taxon>
        <taxon>Martellivirales</taxon>
        <taxon>Closteroviridae</taxon>
        <taxon>Crinivirus</taxon>
        <taxon>Crinivirus lactucachlorosi</taxon>
    </lineage>
</organism>
<evidence type="ECO:0000313" key="1">
    <source>
        <dbReference type="EMBL" id="AST35783.1"/>
    </source>
</evidence>
<name>A0A223HBN9_9CLOS</name>